<dbReference type="AlphaFoldDB" id="A0A1J1HKD9"/>
<protein>
    <submittedName>
        <fullName evidence="1">CLUMA_CG002324, isoform A</fullName>
    </submittedName>
</protein>
<keyword evidence="2" id="KW-1185">Reference proteome</keyword>
<dbReference type="EMBL" id="CVRI01000008">
    <property type="protein sequence ID" value="CRK88493.1"/>
    <property type="molecule type" value="Genomic_DNA"/>
</dbReference>
<evidence type="ECO:0000313" key="2">
    <source>
        <dbReference type="Proteomes" id="UP000183832"/>
    </source>
</evidence>
<name>A0A1J1HKD9_9DIPT</name>
<dbReference type="Proteomes" id="UP000183832">
    <property type="component" value="Unassembled WGS sequence"/>
</dbReference>
<accession>A0A1J1HKD9</accession>
<reference evidence="1 2" key="1">
    <citation type="submission" date="2015-04" db="EMBL/GenBank/DDBJ databases">
        <authorList>
            <person name="Syromyatnikov M.Y."/>
            <person name="Popov V.N."/>
        </authorList>
    </citation>
    <scope>NUCLEOTIDE SEQUENCE [LARGE SCALE GENOMIC DNA]</scope>
</reference>
<gene>
    <name evidence="1" type="ORF">CLUMA_CG002324</name>
</gene>
<proteinExistence type="predicted"/>
<organism evidence="1 2">
    <name type="scientific">Clunio marinus</name>
    <dbReference type="NCBI Taxonomy" id="568069"/>
    <lineage>
        <taxon>Eukaryota</taxon>
        <taxon>Metazoa</taxon>
        <taxon>Ecdysozoa</taxon>
        <taxon>Arthropoda</taxon>
        <taxon>Hexapoda</taxon>
        <taxon>Insecta</taxon>
        <taxon>Pterygota</taxon>
        <taxon>Neoptera</taxon>
        <taxon>Endopterygota</taxon>
        <taxon>Diptera</taxon>
        <taxon>Nematocera</taxon>
        <taxon>Chironomoidea</taxon>
        <taxon>Chironomidae</taxon>
        <taxon>Clunio</taxon>
    </lineage>
</organism>
<sequence length="95" mass="10953">MVSKHPQLRLNFACYIFQSERLLSYVIKYNTISGKKWRNTSKIFLVFSLKCLKRNLRARKDVGKKIKLSIIVGNQDSQLSDSKLTASSHDYNVDG</sequence>
<evidence type="ECO:0000313" key="1">
    <source>
        <dbReference type="EMBL" id="CRK88493.1"/>
    </source>
</evidence>